<keyword evidence="5" id="KW-1185">Reference proteome</keyword>
<evidence type="ECO:0000313" key="5">
    <source>
        <dbReference type="Proteomes" id="UP000282423"/>
    </source>
</evidence>
<dbReference type="Pfam" id="PF16323">
    <property type="entry name" value="DUF4959"/>
    <property type="match status" value="1"/>
</dbReference>
<evidence type="ECO:0000259" key="2">
    <source>
        <dbReference type="Pfam" id="PF16391"/>
    </source>
</evidence>
<dbReference type="Pfam" id="PF16391">
    <property type="entry name" value="DUF5000"/>
    <property type="match status" value="1"/>
</dbReference>
<feature type="domain" description="DUF5126" evidence="3">
    <location>
        <begin position="130"/>
        <end position="230"/>
    </location>
</feature>
<dbReference type="Gene3D" id="2.60.120.260">
    <property type="entry name" value="Galactose-binding domain-like"/>
    <property type="match status" value="1"/>
</dbReference>
<protein>
    <submittedName>
        <fullName evidence="4">DUF4959 domain-containing protein</fullName>
    </submittedName>
</protein>
<dbReference type="InterPro" id="IPR032527">
    <property type="entry name" value="DUF4959"/>
</dbReference>
<sequence length="408" mass="45341">MINIKKYTLPLFLLIMVSIISGCKKNNGFNVVISEDTSKPLPVSNVKVDNFTGGANITYNLPNSPNILYVLAKYRVNDNLVRETKSSYYKDTVVVEGFAKEKPYEVTLYTVTRANVMSDPVTVTVNPKIPAYLETRPSLLLSPDFSGVNITGNNPSGKQISIVLLSFNKNTGLMEIEDQFVTKNTKIDHSVFGFNAVERRFAVYVADRWGNLSDTLQTSLTPLFEEAVDKNKFSTLNLSTDTPIDFNWQVQNLWDGRADGSGWHTKFGEPLPYSCSFDIGKTYKLSRFVVFERTGSQYTYKYANPREFSLWGTNAAIPDNVKLPVRADEGTVIGNWVNLGNFVFPDPPSGNAPANSTAADEDFVKQGVSFRVPFGAPPVKYLRIAVSTVWGREAGAHLMEVTPYGTPE</sequence>
<dbReference type="InterPro" id="IPR033431">
    <property type="entry name" value="DUF5126"/>
</dbReference>
<dbReference type="Pfam" id="PF17166">
    <property type="entry name" value="DUF5126"/>
    <property type="match status" value="1"/>
</dbReference>
<evidence type="ECO:0000259" key="3">
    <source>
        <dbReference type="Pfam" id="PF17166"/>
    </source>
</evidence>
<name>A0A420VWX7_9SPHI</name>
<reference evidence="4 5" key="1">
    <citation type="submission" date="2018-10" db="EMBL/GenBank/DDBJ databases">
        <title>Sphingobacterium sp. M05W1-28.</title>
        <authorList>
            <person name="Cai H."/>
        </authorList>
    </citation>
    <scope>NUCLEOTIDE SEQUENCE [LARGE SCALE GENOMIC DNA]</scope>
    <source>
        <strain evidence="4 5">M05W1-28</strain>
    </source>
</reference>
<evidence type="ECO:0000259" key="1">
    <source>
        <dbReference type="Pfam" id="PF16323"/>
    </source>
</evidence>
<feature type="domain" description="DUF5000" evidence="2">
    <location>
        <begin position="254"/>
        <end position="405"/>
    </location>
</feature>
<evidence type="ECO:0000313" key="4">
    <source>
        <dbReference type="EMBL" id="RKO70886.1"/>
    </source>
</evidence>
<feature type="domain" description="DUF4959" evidence="1">
    <location>
        <begin position="22"/>
        <end position="127"/>
    </location>
</feature>
<dbReference type="OrthoDB" id="1312186at2"/>
<proteinExistence type="predicted"/>
<gene>
    <name evidence="4" type="ORF">D7322_14520</name>
</gene>
<dbReference type="InterPro" id="IPR032164">
    <property type="entry name" value="DUF5000"/>
</dbReference>
<organism evidence="4 5">
    <name type="scientific">Sphingobacterium puteale</name>
    <dbReference type="NCBI Taxonomy" id="2420510"/>
    <lineage>
        <taxon>Bacteria</taxon>
        <taxon>Pseudomonadati</taxon>
        <taxon>Bacteroidota</taxon>
        <taxon>Sphingobacteriia</taxon>
        <taxon>Sphingobacteriales</taxon>
        <taxon>Sphingobacteriaceae</taxon>
        <taxon>Sphingobacterium</taxon>
    </lineage>
</organism>
<dbReference type="PROSITE" id="PS51257">
    <property type="entry name" value="PROKAR_LIPOPROTEIN"/>
    <property type="match status" value="1"/>
</dbReference>
<dbReference type="AlphaFoldDB" id="A0A420VWX7"/>
<accession>A0A420VWX7</accession>
<comment type="caution">
    <text evidence="4">The sequence shown here is derived from an EMBL/GenBank/DDBJ whole genome shotgun (WGS) entry which is preliminary data.</text>
</comment>
<dbReference type="Proteomes" id="UP000282423">
    <property type="component" value="Unassembled WGS sequence"/>
</dbReference>
<dbReference type="EMBL" id="RBWS01000010">
    <property type="protein sequence ID" value="RKO70886.1"/>
    <property type="molecule type" value="Genomic_DNA"/>
</dbReference>